<evidence type="ECO:0000313" key="2">
    <source>
        <dbReference type="Proteomes" id="UP001162992"/>
    </source>
</evidence>
<protein>
    <submittedName>
        <fullName evidence="1">Uncharacterized protein</fullName>
    </submittedName>
</protein>
<keyword evidence="2" id="KW-1185">Reference proteome</keyword>
<dbReference type="Proteomes" id="UP001162992">
    <property type="component" value="Chromosome 4"/>
</dbReference>
<dbReference type="EMBL" id="CM055095">
    <property type="protein sequence ID" value="KAJ7559269.1"/>
    <property type="molecule type" value="Genomic_DNA"/>
</dbReference>
<proteinExistence type="predicted"/>
<organism evidence="1 2">
    <name type="scientific">Diphasiastrum complanatum</name>
    <name type="common">Issler's clubmoss</name>
    <name type="synonym">Lycopodium complanatum</name>
    <dbReference type="NCBI Taxonomy" id="34168"/>
    <lineage>
        <taxon>Eukaryota</taxon>
        <taxon>Viridiplantae</taxon>
        <taxon>Streptophyta</taxon>
        <taxon>Embryophyta</taxon>
        <taxon>Tracheophyta</taxon>
        <taxon>Lycopodiopsida</taxon>
        <taxon>Lycopodiales</taxon>
        <taxon>Lycopodiaceae</taxon>
        <taxon>Lycopodioideae</taxon>
        <taxon>Diphasiastrum</taxon>
    </lineage>
</organism>
<gene>
    <name evidence="1" type="ORF">O6H91_04G076700</name>
</gene>
<accession>A0ACC2DYH9</accession>
<sequence length="365" mass="40114">MRTYTFMYLAGLTIILLRNIAKAQVAQHSTPALFVFGDSLVDPGNNNYIPSLSRANILPNGIDFPAGPTGRFCNGRTVVDAVCELSGFPFLPAYFDPSTKGTNILKGVNYASGAGGILDRSGANYVARISLSRQIDYFQNTITSLQQQLGDDGAATFVSKSLYAIIIGNNDYINNYLLPFNNQTRAEFSPQAYQELLLSSFSRQLQRLYNLGVRKFALSNIGPLGCIPSQISVHNSDGTCVEFINAYIRNYNAGLKSLVNQLNSDFPDAKFIYANAYDNVMNVVNDPAAQGFKVVNRGCCGAGRFNGQVPCIPIPSVTYCSDRNDYLFWDPYHPTDAFNVMLAQKFFSGGQDDVNPINLQQLLQL</sequence>
<comment type="caution">
    <text evidence="1">The sequence shown here is derived from an EMBL/GenBank/DDBJ whole genome shotgun (WGS) entry which is preliminary data.</text>
</comment>
<name>A0ACC2DYH9_DIPCM</name>
<reference evidence="2" key="1">
    <citation type="journal article" date="2024" name="Proc. Natl. Acad. Sci. U.S.A.">
        <title>Extraordinary preservation of gene collinearity over three hundred million years revealed in homosporous lycophytes.</title>
        <authorList>
            <person name="Li C."/>
            <person name="Wickell D."/>
            <person name="Kuo L.Y."/>
            <person name="Chen X."/>
            <person name="Nie B."/>
            <person name="Liao X."/>
            <person name="Peng D."/>
            <person name="Ji J."/>
            <person name="Jenkins J."/>
            <person name="Williams M."/>
            <person name="Shu S."/>
            <person name="Plott C."/>
            <person name="Barry K."/>
            <person name="Rajasekar S."/>
            <person name="Grimwood J."/>
            <person name="Han X."/>
            <person name="Sun S."/>
            <person name="Hou Z."/>
            <person name="He W."/>
            <person name="Dai G."/>
            <person name="Sun C."/>
            <person name="Schmutz J."/>
            <person name="Leebens-Mack J.H."/>
            <person name="Li F.W."/>
            <person name="Wang L."/>
        </authorList>
    </citation>
    <scope>NUCLEOTIDE SEQUENCE [LARGE SCALE GENOMIC DNA]</scope>
    <source>
        <strain evidence="2">cv. PW_Plant_1</strain>
    </source>
</reference>
<evidence type="ECO:0000313" key="1">
    <source>
        <dbReference type="EMBL" id="KAJ7559269.1"/>
    </source>
</evidence>